<proteinExistence type="predicted"/>
<dbReference type="AlphaFoldDB" id="A0ABD4DVN8"/>
<evidence type="ECO:0000313" key="2">
    <source>
        <dbReference type="Proteomes" id="UP000057910"/>
    </source>
</evidence>
<reference evidence="1 2" key="1">
    <citation type="submission" date="2015-11" db="EMBL/GenBank/DDBJ databases">
        <title>Expanding the genomic diversity of Burkholderia species for the development of highly accurate diagnostics.</title>
        <authorList>
            <person name="Sahl J."/>
            <person name="Keim P."/>
            <person name="Wagner D."/>
        </authorList>
    </citation>
    <scope>NUCLEOTIDE SEQUENCE [LARGE SCALE GENOMIC DNA]</scope>
    <source>
        <strain evidence="1 2">MSMB1585WGS</strain>
    </source>
</reference>
<sequence length="145" mass="16007">MFIALTGCGRESQTDESVAQPAQIAEPKTHKLSKPEAHQLAADTLAYFNRYQKALADDAVMNKDALLRVFNGPELQAISQRWPQPFTGDTEAEKYSACQNLIVSANGFAHAKHDMAFNGLPEKNVLPLRKQFKQDMKDCNAALAS</sequence>
<organism evidence="1 2">
    <name type="scientific">Burkholderia ubonensis</name>
    <dbReference type="NCBI Taxonomy" id="101571"/>
    <lineage>
        <taxon>Bacteria</taxon>
        <taxon>Pseudomonadati</taxon>
        <taxon>Pseudomonadota</taxon>
        <taxon>Betaproteobacteria</taxon>
        <taxon>Burkholderiales</taxon>
        <taxon>Burkholderiaceae</taxon>
        <taxon>Burkholderia</taxon>
        <taxon>Burkholderia cepacia complex</taxon>
    </lineage>
</organism>
<name>A0ABD4DVN8_9BURK</name>
<protein>
    <recommendedName>
        <fullName evidence="3">Lipoprotein</fullName>
    </recommendedName>
</protein>
<evidence type="ECO:0008006" key="3">
    <source>
        <dbReference type="Google" id="ProtNLM"/>
    </source>
</evidence>
<dbReference type="EMBL" id="LPAD01000104">
    <property type="protein sequence ID" value="KVN76021.1"/>
    <property type="molecule type" value="Genomic_DNA"/>
</dbReference>
<comment type="caution">
    <text evidence="1">The sequence shown here is derived from an EMBL/GenBank/DDBJ whole genome shotgun (WGS) entry which is preliminary data.</text>
</comment>
<evidence type="ECO:0000313" key="1">
    <source>
        <dbReference type="EMBL" id="KVN76021.1"/>
    </source>
</evidence>
<dbReference type="Proteomes" id="UP000057910">
    <property type="component" value="Unassembled WGS sequence"/>
</dbReference>
<gene>
    <name evidence="1" type="ORF">WJ68_27005</name>
</gene>
<accession>A0ABD4DVN8</accession>